<dbReference type="PANTHER" id="PTHR47718">
    <property type="entry name" value="OS01G0519700 PROTEIN"/>
    <property type="match status" value="1"/>
</dbReference>
<evidence type="ECO:0000313" key="2">
    <source>
        <dbReference type="EMBL" id="KAK6773265.1"/>
    </source>
</evidence>
<name>A0AAN8SS19_SOLBU</name>
<gene>
    <name evidence="2" type="ORF">RDI58_028503</name>
</gene>
<dbReference type="EMBL" id="JBANQN010000012">
    <property type="protein sequence ID" value="KAK6773265.1"/>
    <property type="molecule type" value="Genomic_DNA"/>
</dbReference>
<comment type="caution">
    <text evidence="2">The sequence shown here is derived from an EMBL/GenBank/DDBJ whole genome shotgun (WGS) entry which is preliminary data.</text>
</comment>
<organism evidence="2 3">
    <name type="scientific">Solanum bulbocastanum</name>
    <name type="common">Wild potato</name>
    <dbReference type="NCBI Taxonomy" id="147425"/>
    <lineage>
        <taxon>Eukaryota</taxon>
        <taxon>Viridiplantae</taxon>
        <taxon>Streptophyta</taxon>
        <taxon>Embryophyta</taxon>
        <taxon>Tracheophyta</taxon>
        <taxon>Spermatophyta</taxon>
        <taxon>Magnoliopsida</taxon>
        <taxon>eudicotyledons</taxon>
        <taxon>Gunneridae</taxon>
        <taxon>Pentapetalae</taxon>
        <taxon>asterids</taxon>
        <taxon>lamiids</taxon>
        <taxon>Solanales</taxon>
        <taxon>Solanaceae</taxon>
        <taxon>Solanoideae</taxon>
        <taxon>Solaneae</taxon>
        <taxon>Solanum</taxon>
    </lineage>
</organism>
<dbReference type="InterPro" id="IPR004330">
    <property type="entry name" value="FAR1_DNA_bnd_dom"/>
</dbReference>
<evidence type="ECO:0000313" key="3">
    <source>
        <dbReference type="Proteomes" id="UP001371456"/>
    </source>
</evidence>
<dbReference type="PANTHER" id="PTHR47718:SF13">
    <property type="entry name" value="OS09G0290500 PROTEIN"/>
    <property type="match status" value="1"/>
</dbReference>
<dbReference type="Proteomes" id="UP001371456">
    <property type="component" value="Unassembled WGS sequence"/>
</dbReference>
<dbReference type="Pfam" id="PF03101">
    <property type="entry name" value="FAR1"/>
    <property type="match status" value="1"/>
</dbReference>
<feature type="domain" description="FAR1" evidence="1">
    <location>
        <begin position="2"/>
        <end position="69"/>
    </location>
</feature>
<accession>A0AAN8SS19</accession>
<evidence type="ECO:0000259" key="1">
    <source>
        <dbReference type="Pfam" id="PF03101"/>
    </source>
</evidence>
<reference evidence="2 3" key="1">
    <citation type="submission" date="2024-02" db="EMBL/GenBank/DDBJ databases">
        <title>de novo genome assembly of Solanum bulbocastanum strain 11H21.</title>
        <authorList>
            <person name="Hosaka A.J."/>
        </authorList>
    </citation>
    <scope>NUCLEOTIDE SEQUENCE [LARGE SCALE GENOMIC DNA]</scope>
    <source>
        <tissue evidence="2">Young leaves</tissue>
    </source>
</reference>
<keyword evidence="3" id="KW-1185">Reference proteome</keyword>
<dbReference type="AlphaFoldDB" id="A0AAN8SS19"/>
<sequence>MTKSRKDKSIIGQELVCSKQGFCSKKNLESKKPQHETREGCKALLSMSKKGEDKWVVCRLVAEHNHELASPNSQKFLRSKRKKTETQKNLIDLLDNFGVRPGKIMPVLINQLGGVDRLNLTGQDIQNYLQTRRQKNLEKGDAQLMLQYFQRRQSENPGFFYAI</sequence>
<proteinExistence type="predicted"/>
<protein>
    <recommendedName>
        <fullName evidence="1">FAR1 domain-containing protein</fullName>
    </recommendedName>
</protein>